<dbReference type="EMBL" id="CAMXCT010000478">
    <property type="protein sequence ID" value="CAI3979347.1"/>
    <property type="molecule type" value="Genomic_DNA"/>
</dbReference>
<keyword evidence="4" id="KW-1185">Reference proteome</keyword>
<dbReference type="Gene3D" id="3.30.780.10">
    <property type="entry name" value="SUI1-like domain"/>
    <property type="match status" value="1"/>
</dbReference>
<evidence type="ECO:0000313" key="2">
    <source>
        <dbReference type="EMBL" id="CAL1132722.1"/>
    </source>
</evidence>
<dbReference type="GO" id="GO:0005840">
    <property type="term" value="C:ribosome"/>
    <property type="evidence" value="ECO:0007669"/>
    <property type="project" value="InterPro"/>
</dbReference>
<reference evidence="2" key="2">
    <citation type="submission" date="2024-04" db="EMBL/GenBank/DDBJ databases">
        <authorList>
            <person name="Chen Y."/>
            <person name="Shah S."/>
            <person name="Dougan E. K."/>
            <person name="Thang M."/>
            <person name="Chan C."/>
        </authorList>
    </citation>
    <scope>NUCLEOTIDE SEQUENCE [LARGE SCALE GENOMIC DNA]</scope>
</reference>
<gene>
    <name evidence="1" type="ORF">C1SCF055_LOCUS7303</name>
</gene>
<dbReference type="Proteomes" id="UP001152797">
    <property type="component" value="Unassembled WGS sequence"/>
</dbReference>
<dbReference type="EMBL" id="CAMXCT020000478">
    <property type="protein sequence ID" value="CAL1132722.1"/>
    <property type="molecule type" value="Genomic_DNA"/>
</dbReference>
<comment type="caution">
    <text evidence="1">The sequence shown here is derived from an EMBL/GenBank/DDBJ whole genome shotgun (WGS) entry which is preliminary data.</text>
</comment>
<sequence>MWSVHRWKPGNLPRVRRVCERRYQKKQGVDTKNLPFLVHRTPSGNLPVYVEPTQKGEKFTRIRRVFGDAQHLANEVSRLCESSARVGRGGRKAVEAQKGGIHSGLRGPREKDQGLQMRPVSRCQGRNVGLESESNVARLLGVAVTRGKSMLSSIGICQWFDWLKCNCAEKGWVQTAAGDDNTSCLFRCTLQPDPAVVEAGLPSACRALQSRGMDVKDMWPMPSTRVAKSMASRALK</sequence>
<dbReference type="AlphaFoldDB" id="A0A9P1BU78"/>
<dbReference type="InterPro" id="IPR007740">
    <property type="entry name" value="Ribosomal_mL49"/>
</dbReference>
<dbReference type="OrthoDB" id="19439at2759"/>
<name>A0A9P1BU78_9DINO</name>
<proteinExistence type="predicted"/>
<accession>A0A9P1BU78</accession>
<evidence type="ECO:0000313" key="1">
    <source>
        <dbReference type="EMBL" id="CAI3979347.1"/>
    </source>
</evidence>
<evidence type="ECO:0000313" key="4">
    <source>
        <dbReference type="Proteomes" id="UP001152797"/>
    </source>
</evidence>
<evidence type="ECO:0000313" key="3">
    <source>
        <dbReference type="EMBL" id="CAL4766659.1"/>
    </source>
</evidence>
<organism evidence="1">
    <name type="scientific">Cladocopium goreaui</name>
    <dbReference type="NCBI Taxonomy" id="2562237"/>
    <lineage>
        <taxon>Eukaryota</taxon>
        <taxon>Sar</taxon>
        <taxon>Alveolata</taxon>
        <taxon>Dinophyceae</taxon>
        <taxon>Suessiales</taxon>
        <taxon>Symbiodiniaceae</taxon>
        <taxon>Cladocopium</taxon>
    </lineage>
</organism>
<dbReference type="Pfam" id="PF05046">
    <property type="entry name" value="Img2"/>
    <property type="match status" value="1"/>
</dbReference>
<dbReference type="EMBL" id="CAMXCT030000478">
    <property type="protein sequence ID" value="CAL4766659.1"/>
    <property type="molecule type" value="Genomic_DNA"/>
</dbReference>
<dbReference type="GO" id="GO:0003735">
    <property type="term" value="F:structural constituent of ribosome"/>
    <property type="evidence" value="ECO:0007669"/>
    <property type="project" value="InterPro"/>
</dbReference>
<protein>
    <submittedName>
        <fullName evidence="3">SUI1 domain-containing protein</fullName>
    </submittedName>
</protein>
<reference evidence="1" key="1">
    <citation type="submission" date="2022-10" db="EMBL/GenBank/DDBJ databases">
        <authorList>
            <person name="Chen Y."/>
            <person name="Dougan E. K."/>
            <person name="Chan C."/>
            <person name="Rhodes N."/>
            <person name="Thang M."/>
        </authorList>
    </citation>
    <scope>NUCLEOTIDE SEQUENCE</scope>
</reference>
<dbReference type="GO" id="GO:0006412">
    <property type="term" value="P:translation"/>
    <property type="evidence" value="ECO:0007669"/>
    <property type="project" value="InterPro"/>
</dbReference>